<reference evidence="1" key="1">
    <citation type="journal article" date="2014" name="Front. Microbiol.">
        <title>High frequency of phylogenetically diverse reductive dehalogenase-homologous genes in deep subseafloor sedimentary metagenomes.</title>
        <authorList>
            <person name="Kawai M."/>
            <person name="Futagami T."/>
            <person name="Toyoda A."/>
            <person name="Takaki Y."/>
            <person name="Nishi S."/>
            <person name="Hori S."/>
            <person name="Arai W."/>
            <person name="Tsubouchi T."/>
            <person name="Morono Y."/>
            <person name="Uchiyama I."/>
            <person name="Ito T."/>
            <person name="Fujiyama A."/>
            <person name="Inagaki F."/>
            <person name="Takami H."/>
        </authorList>
    </citation>
    <scope>NUCLEOTIDE SEQUENCE</scope>
    <source>
        <strain evidence="1">Expedition CK06-06</strain>
    </source>
</reference>
<comment type="caution">
    <text evidence="1">The sequence shown here is derived from an EMBL/GenBank/DDBJ whole genome shotgun (WGS) entry which is preliminary data.</text>
</comment>
<gene>
    <name evidence="1" type="ORF">S01H4_27415</name>
</gene>
<sequence length="67" mass="7932">MRYQGGWSEKGNLVQGHGVLRLDKESGLSDYKDHSKRFDKDWKEFSLSKELYFARHPRIAAQFNKPF</sequence>
<dbReference type="EMBL" id="BART01013398">
    <property type="protein sequence ID" value="GAG76696.1"/>
    <property type="molecule type" value="Genomic_DNA"/>
</dbReference>
<name>X1BX04_9ZZZZ</name>
<accession>X1BX04</accession>
<dbReference type="AlphaFoldDB" id="X1BX04"/>
<organism evidence="1">
    <name type="scientific">marine sediment metagenome</name>
    <dbReference type="NCBI Taxonomy" id="412755"/>
    <lineage>
        <taxon>unclassified sequences</taxon>
        <taxon>metagenomes</taxon>
        <taxon>ecological metagenomes</taxon>
    </lineage>
</organism>
<proteinExistence type="predicted"/>
<protein>
    <submittedName>
        <fullName evidence="1">Uncharacterized protein</fullName>
    </submittedName>
</protein>
<evidence type="ECO:0000313" key="1">
    <source>
        <dbReference type="EMBL" id="GAG76696.1"/>
    </source>
</evidence>